<dbReference type="PANTHER" id="PTHR43075:SF1">
    <property type="entry name" value="FORMATE LYASE ACTIVATING ENZYME, PUTATIVE (AFU_ORTHOLOGUE AFUA_2G15630)-RELATED"/>
    <property type="match status" value="1"/>
</dbReference>
<evidence type="ECO:0000256" key="2">
    <source>
        <dbReference type="ARBA" id="ARBA00022691"/>
    </source>
</evidence>
<evidence type="ECO:0000256" key="4">
    <source>
        <dbReference type="ARBA" id="ARBA00023004"/>
    </source>
</evidence>
<dbReference type="Pfam" id="PF04055">
    <property type="entry name" value="Radical_SAM"/>
    <property type="match status" value="1"/>
</dbReference>
<keyword evidence="7" id="KW-0560">Oxidoreductase</keyword>
<dbReference type="InterPro" id="IPR058240">
    <property type="entry name" value="rSAM_sf"/>
</dbReference>
<keyword evidence="4" id="KW-0408">Iron</keyword>
<reference evidence="7 8" key="1">
    <citation type="submission" date="2023-03" db="EMBL/GenBank/DDBJ databases">
        <authorList>
            <person name="Pearce D."/>
        </authorList>
    </citation>
    <scope>NUCLEOTIDE SEQUENCE [LARGE SCALE GENOMIC DNA]</scope>
    <source>
        <strain evidence="7">Msz</strain>
    </source>
</reference>
<dbReference type="InterPro" id="IPR013785">
    <property type="entry name" value="Aldolase_TIM"/>
</dbReference>
<dbReference type="InterPro" id="IPR040085">
    <property type="entry name" value="MJ0674-like"/>
</dbReference>
<dbReference type="Gene3D" id="3.20.20.70">
    <property type="entry name" value="Aldolase class I"/>
    <property type="match status" value="1"/>
</dbReference>
<evidence type="ECO:0000256" key="3">
    <source>
        <dbReference type="ARBA" id="ARBA00022723"/>
    </source>
</evidence>
<evidence type="ECO:0000313" key="8">
    <source>
        <dbReference type="Proteomes" id="UP001162030"/>
    </source>
</evidence>
<keyword evidence="7" id="KW-0670">Pyruvate</keyword>
<dbReference type="PANTHER" id="PTHR43075">
    <property type="entry name" value="FORMATE LYASE ACTIVATING ENZYME, PUTATIVE (AFU_ORTHOLOGUE AFUA_2G15630)-RELATED"/>
    <property type="match status" value="1"/>
</dbReference>
<keyword evidence="5" id="KW-0411">Iron-sulfur</keyword>
<dbReference type="EC" id="1.97.1.4" evidence="7"/>
<keyword evidence="3" id="KW-0479">Metal-binding</keyword>
<gene>
    <name evidence="7" type="ORF">MSZNOR_3185</name>
</gene>
<dbReference type="RefSeq" id="WP_317963298.1">
    <property type="nucleotide sequence ID" value="NZ_OX458333.1"/>
</dbReference>
<sequence length="333" mass="37800">MCNHFGAQEILRLIQKGRAMNSAEKERQGFQAGYLALLASGELEQRVRIARRHLQSCDLCARYCRVDRLKTVRGAVCRTGERTVVYSYGPHHGEEDVLRGWNGSGTIFFSWCNLRCEFCQNWEISQRGEGREVELEELAAMMLNLQARGCHNINFVTPSHAVAQILAATWIAAQQGLTLPLVYNTAGYDSPEALALLDGVIDIYMPDMKYGDSVIAHRYSHVRNYWEVNQAAIKEMHRQVGDLRLDENGLAYRGLLTRHLVLPAGLAGTETVLEFIAREISTETYVNLMGQYYPGYRASALPELSRRIAATEYREALDIAWRLGLTRQADRRW</sequence>
<dbReference type="EMBL" id="OX458333">
    <property type="protein sequence ID" value="CAI8887967.1"/>
    <property type="molecule type" value="Genomic_DNA"/>
</dbReference>
<dbReference type="PIRSF" id="PIRSF004869">
    <property type="entry name" value="PflX_prd"/>
    <property type="match status" value="1"/>
</dbReference>
<comment type="cofactor">
    <cofactor evidence="1">
        <name>[4Fe-4S] cluster</name>
        <dbReference type="ChEBI" id="CHEBI:49883"/>
    </cofactor>
</comment>
<dbReference type="SFLD" id="SFLDS00029">
    <property type="entry name" value="Radical_SAM"/>
    <property type="match status" value="1"/>
</dbReference>
<organism evidence="7 8">
    <name type="scientific">Methylocaldum szegediense</name>
    <dbReference type="NCBI Taxonomy" id="73780"/>
    <lineage>
        <taxon>Bacteria</taxon>
        <taxon>Pseudomonadati</taxon>
        <taxon>Pseudomonadota</taxon>
        <taxon>Gammaproteobacteria</taxon>
        <taxon>Methylococcales</taxon>
        <taxon>Methylococcaceae</taxon>
        <taxon>Methylocaldum</taxon>
    </lineage>
</organism>
<evidence type="ECO:0000256" key="1">
    <source>
        <dbReference type="ARBA" id="ARBA00001966"/>
    </source>
</evidence>
<dbReference type="InterPro" id="IPR007197">
    <property type="entry name" value="rSAM"/>
</dbReference>
<name>A0ABM9I4H8_9GAMM</name>
<dbReference type="GO" id="GO:0016829">
    <property type="term" value="F:lyase activity"/>
    <property type="evidence" value="ECO:0007669"/>
    <property type="project" value="UniProtKB-KW"/>
</dbReference>
<dbReference type="Proteomes" id="UP001162030">
    <property type="component" value="Chromosome"/>
</dbReference>
<evidence type="ECO:0000259" key="6">
    <source>
        <dbReference type="Pfam" id="PF04055"/>
    </source>
</evidence>
<evidence type="ECO:0000313" key="7">
    <source>
        <dbReference type="EMBL" id="CAI8887967.1"/>
    </source>
</evidence>
<feature type="domain" description="Radical SAM core" evidence="6">
    <location>
        <begin position="107"/>
        <end position="238"/>
    </location>
</feature>
<dbReference type="GO" id="GO:0043365">
    <property type="term" value="F:[formate-C-acetyltransferase]-activating enzyme activity"/>
    <property type="evidence" value="ECO:0007669"/>
    <property type="project" value="UniProtKB-EC"/>
</dbReference>
<dbReference type="InterPro" id="IPR016431">
    <property type="entry name" value="Pyrv-formate_lyase-activ_prd"/>
</dbReference>
<proteinExistence type="predicted"/>
<protein>
    <submittedName>
        <fullName evidence="7">Pyruvate formate lyase activating enzyme</fullName>
        <ecNumber evidence="7">1.97.1.4</ecNumber>
    </submittedName>
</protein>
<keyword evidence="8" id="KW-1185">Reference proteome</keyword>
<keyword evidence="7" id="KW-0456">Lyase</keyword>
<accession>A0ABM9I4H8</accession>
<dbReference type="SFLD" id="SFLDG01099">
    <property type="entry name" value="Uncharacterised_Radical_SAM_Su"/>
    <property type="match status" value="1"/>
</dbReference>
<keyword evidence="2" id="KW-0949">S-adenosyl-L-methionine</keyword>
<dbReference type="SUPFAM" id="SSF102114">
    <property type="entry name" value="Radical SAM enzymes"/>
    <property type="match status" value="1"/>
</dbReference>
<evidence type="ECO:0000256" key="5">
    <source>
        <dbReference type="ARBA" id="ARBA00023014"/>
    </source>
</evidence>